<keyword evidence="14 17" id="KW-0408">Iron</keyword>
<organism evidence="21 22">
    <name type="scientific">Gordonia hankookensis</name>
    <dbReference type="NCBI Taxonomy" id="589403"/>
    <lineage>
        <taxon>Bacteria</taxon>
        <taxon>Bacillati</taxon>
        <taxon>Actinomycetota</taxon>
        <taxon>Actinomycetes</taxon>
        <taxon>Mycobacteriales</taxon>
        <taxon>Gordoniaceae</taxon>
        <taxon>Gordonia</taxon>
    </lineage>
</organism>
<dbReference type="InterPro" id="IPR050597">
    <property type="entry name" value="Cytochrome_c_Oxidase_Subunit"/>
</dbReference>
<evidence type="ECO:0000256" key="3">
    <source>
        <dbReference type="ARBA" id="ARBA00017819"/>
    </source>
</evidence>
<evidence type="ECO:0000256" key="17">
    <source>
        <dbReference type="PROSITE-ProRule" id="PRU00433"/>
    </source>
</evidence>
<proteinExistence type="predicted"/>
<keyword evidence="9 17" id="KW-0479">Metal-binding</keyword>
<dbReference type="InterPro" id="IPR009152">
    <property type="entry name" value="bc1_cytC-su"/>
</dbReference>
<keyword evidence="13 19" id="KW-1133">Transmembrane helix</keyword>
<evidence type="ECO:0000256" key="5">
    <source>
        <dbReference type="ARBA" id="ARBA00022475"/>
    </source>
</evidence>
<keyword evidence="4" id="KW-0813">Transport</keyword>
<feature type="transmembrane region" description="Helical" evidence="19">
    <location>
        <begin position="51"/>
        <end position="71"/>
    </location>
</feature>
<protein>
    <recommendedName>
        <fullName evidence="3">Cytochrome bc1 complex cytochrome c subunit</fullName>
        <ecNumber evidence="2">7.1.1.8</ecNumber>
    </recommendedName>
</protein>
<dbReference type="Proteomes" id="UP000602395">
    <property type="component" value="Unassembled WGS sequence"/>
</dbReference>
<sequence>MSSSPPRPSDSDDVDAGHSTDTAGVASAGRPASAATSARKAKSRRKLRRRASGALLLLVGLVTAGVLASVLTPKPQVAVADESNAALISDGKKLYETSCITCHGANLQGVQDRGPALLGVGDAAVYFQVSTGRMPAARGEAQAIRKPPKFTKAQIDQLGAYIQSEGGGPQVIYERNPDGSVKMKDGLPVLAQESLRGKNLGRGSELFRLNCASCHNFTGRGGALSSGKFAPTLDGVEEQQIYTAMLTGPQNMPKFSNRQLSVEEKKDIIGFVKYVTESKPQGGLGIGGFGPVSEGMVMWVVGVVAIVAAAMWMGSRT</sequence>
<dbReference type="EMBL" id="JACWMS010000001">
    <property type="protein sequence ID" value="MBD1318142.1"/>
    <property type="molecule type" value="Genomic_DNA"/>
</dbReference>
<evidence type="ECO:0000256" key="4">
    <source>
        <dbReference type="ARBA" id="ARBA00022448"/>
    </source>
</evidence>
<dbReference type="PROSITE" id="PS51007">
    <property type="entry name" value="CYTC"/>
    <property type="match status" value="2"/>
</dbReference>
<accession>A0ABR7W5P3</accession>
<dbReference type="InterPro" id="IPR009056">
    <property type="entry name" value="Cyt_c-like_dom"/>
</dbReference>
<keyword evidence="7" id="KW-0679">Respiratory chain</keyword>
<keyword evidence="12" id="KW-0249">Electron transport</keyword>
<evidence type="ECO:0000256" key="2">
    <source>
        <dbReference type="ARBA" id="ARBA00012951"/>
    </source>
</evidence>
<feature type="domain" description="Cytochrome c" evidence="20">
    <location>
        <begin position="198"/>
        <end position="276"/>
    </location>
</feature>
<evidence type="ECO:0000256" key="9">
    <source>
        <dbReference type="ARBA" id="ARBA00022723"/>
    </source>
</evidence>
<evidence type="ECO:0000256" key="1">
    <source>
        <dbReference type="ARBA" id="ARBA00004651"/>
    </source>
</evidence>
<feature type="transmembrane region" description="Helical" evidence="19">
    <location>
        <begin position="296"/>
        <end position="314"/>
    </location>
</feature>
<dbReference type="PIRSF" id="PIRSF000007">
    <property type="entry name" value="Ubiq_cycred_cyc"/>
    <property type="match status" value="1"/>
</dbReference>
<gene>
    <name evidence="21" type="ORF">IDF66_00965</name>
</gene>
<name>A0ABR7W5P3_9ACTN</name>
<dbReference type="Pfam" id="PF13442">
    <property type="entry name" value="Cytochrome_CBB3"/>
    <property type="match status" value="1"/>
</dbReference>
<dbReference type="PANTHER" id="PTHR33751">
    <property type="entry name" value="CBB3-TYPE CYTOCHROME C OXIDASE SUBUNIT FIXP"/>
    <property type="match status" value="1"/>
</dbReference>
<evidence type="ECO:0000256" key="14">
    <source>
        <dbReference type="ARBA" id="ARBA00023004"/>
    </source>
</evidence>
<evidence type="ECO:0000256" key="10">
    <source>
        <dbReference type="ARBA" id="ARBA00022737"/>
    </source>
</evidence>
<dbReference type="EC" id="7.1.1.8" evidence="2"/>
<dbReference type="Gene3D" id="1.10.760.10">
    <property type="entry name" value="Cytochrome c-like domain"/>
    <property type="match status" value="2"/>
</dbReference>
<dbReference type="InterPro" id="IPR036909">
    <property type="entry name" value="Cyt_c-like_dom_sf"/>
</dbReference>
<comment type="catalytic activity">
    <reaction evidence="16">
        <text>a quinol + 2 Fe(III)-[cytochrome c](out) = a quinone + 2 Fe(II)-[cytochrome c](out) + 2 H(+)(out)</text>
        <dbReference type="Rhea" id="RHEA:11484"/>
        <dbReference type="Rhea" id="RHEA-COMP:10350"/>
        <dbReference type="Rhea" id="RHEA-COMP:14399"/>
        <dbReference type="ChEBI" id="CHEBI:15378"/>
        <dbReference type="ChEBI" id="CHEBI:24646"/>
        <dbReference type="ChEBI" id="CHEBI:29033"/>
        <dbReference type="ChEBI" id="CHEBI:29034"/>
        <dbReference type="ChEBI" id="CHEBI:132124"/>
        <dbReference type="EC" id="7.1.1.8"/>
    </reaction>
</comment>
<comment type="caution">
    <text evidence="21">The sequence shown here is derived from an EMBL/GenBank/DDBJ whole genome shotgun (WGS) entry which is preliminary data.</text>
</comment>
<keyword evidence="15 19" id="KW-0472">Membrane</keyword>
<keyword evidence="11" id="KW-1278">Translocase</keyword>
<dbReference type="PANTHER" id="PTHR33751:SF13">
    <property type="entry name" value="CYTOCHROME BC1 COMPLEX CYTOCHROME C SUBUNIT"/>
    <property type="match status" value="1"/>
</dbReference>
<evidence type="ECO:0000256" key="13">
    <source>
        <dbReference type="ARBA" id="ARBA00022989"/>
    </source>
</evidence>
<evidence type="ECO:0000256" key="11">
    <source>
        <dbReference type="ARBA" id="ARBA00022967"/>
    </source>
</evidence>
<comment type="subcellular location">
    <subcellularLocation>
        <location evidence="1">Cell membrane</location>
        <topology evidence="1">Multi-pass membrane protein</topology>
    </subcellularLocation>
</comment>
<evidence type="ECO:0000256" key="8">
    <source>
        <dbReference type="ARBA" id="ARBA00022692"/>
    </source>
</evidence>
<keyword evidence="10" id="KW-0677">Repeat</keyword>
<evidence type="ECO:0000256" key="12">
    <source>
        <dbReference type="ARBA" id="ARBA00022982"/>
    </source>
</evidence>
<dbReference type="RefSeq" id="WP_190265439.1">
    <property type="nucleotide sequence ID" value="NZ_BAABAD010000003.1"/>
</dbReference>
<keyword evidence="5" id="KW-1003">Cell membrane</keyword>
<dbReference type="Pfam" id="PF00034">
    <property type="entry name" value="Cytochrom_C"/>
    <property type="match status" value="1"/>
</dbReference>
<evidence type="ECO:0000313" key="22">
    <source>
        <dbReference type="Proteomes" id="UP000602395"/>
    </source>
</evidence>
<evidence type="ECO:0000256" key="15">
    <source>
        <dbReference type="ARBA" id="ARBA00023136"/>
    </source>
</evidence>
<evidence type="ECO:0000259" key="20">
    <source>
        <dbReference type="PROSITE" id="PS51007"/>
    </source>
</evidence>
<evidence type="ECO:0000256" key="6">
    <source>
        <dbReference type="ARBA" id="ARBA00022617"/>
    </source>
</evidence>
<dbReference type="SUPFAM" id="SSF46626">
    <property type="entry name" value="Cytochrome c"/>
    <property type="match status" value="2"/>
</dbReference>
<keyword evidence="6 17" id="KW-0349">Heme</keyword>
<keyword evidence="8 19" id="KW-0812">Transmembrane</keyword>
<evidence type="ECO:0000256" key="16">
    <source>
        <dbReference type="ARBA" id="ARBA00029351"/>
    </source>
</evidence>
<feature type="domain" description="Cytochrome c" evidence="20">
    <location>
        <begin position="86"/>
        <end position="166"/>
    </location>
</feature>
<keyword evidence="22" id="KW-1185">Reference proteome</keyword>
<evidence type="ECO:0000313" key="21">
    <source>
        <dbReference type="EMBL" id="MBD1318142.1"/>
    </source>
</evidence>
<feature type="region of interest" description="Disordered" evidence="18">
    <location>
        <begin position="1"/>
        <end position="46"/>
    </location>
</feature>
<reference evidence="21 22" key="1">
    <citation type="submission" date="2020-09" db="EMBL/GenBank/DDBJ databases">
        <title>Novel species in genus Gordonia.</title>
        <authorList>
            <person name="Zhang G."/>
        </authorList>
    </citation>
    <scope>NUCLEOTIDE SEQUENCE [LARGE SCALE GENOMIC DNA]</scope>
    <source>
        <strain evidence="21 22">ON-33</strain>
    </source>
</reference>
<evidence type="ECO:0000256" key="18">
    <source>
        <dbReference type="SAM" id="MobiDB-lite"/>
    </source>
</evidence>
<evidence type="ECO:0000256" key="7">
    <source>
        <dbReference type="ARBA" id="ARBA00022660"/>
    </source>
</evidence>
<evidence type="ECO:0000256" key="19">
    <source>
        <dbReference type="SAM" id="Phobius"/>
    </source>
</evidence>